<evidence type="ECO:0000256" key="1">
    <source>
        <dbReference type="ARBA" id="ARBA00004613"/>
    </source>
</evidence>
<dbReference type="InterPro" id="IPR050918">
    <property type="entry name" value="CNF-like_PLA2_Inhibitor"/>
</dbReference>
<organism evidence="3 4">
    <name type="scientific">Canis lupus familiaris</name>
    <name type="common">Dog</name>
    <name type="synonym">Canis familiaris</name>
    <dbReference type="NCBI Taxonomy" id="9615"/>
    <lineage>
        <taxon>Eukaryota</taxon>
        <taxon>Metazoa</taxon>
        <taxon>Chordata</taxon>
        <taxon>Craniata</taxon>
        <taxon>Vertebrata</taxon>
        <taxon>Euteleostomi</taxon>
        <taxon>Mammalia</taxon>
        <taxon>Eutheria</taxon>
        <taxon>Laurasiatheria</taxon>
        <taxon>Carnivora</taxon>
        <taxon>Caniformia</taxon>
        <taxon>Canidae</taxon>
        <taxon>Canis</taxon>
    </lineage>
</organism>
<keyword evidence="2" id="KW-0964">Secreted</keyword>
<accession>A0A8C0SLY4</accession>
<protein>
    <submittedName>
        <fullName evidence="3">Uncharacterized protein</fullName>
    </submittedName>
</protein>
<evidence type="ECO:0000313" key="3">
    <source>
        <dbReference type="Ensembl" id="ENSCAFP00040023146.1"/>
    </source>
</evidence>
<dbReference type="Ensembl" id="ENSCAFT00040026647.1">
    <property type="protein sequence ID" value="ENSCAFP00040023146.1"/>
    <property type="gene ID" value="ENSCAFG00040014466.1"/>
</dbReference>
<proteinExistence type="predicted"/>
<reference evidence="3" key="1">
    <citation type="submission" date="2018-10" db="EMBL/GenBank/DDBJ databases">
        <title>De novo assembly of a Great Dane genome.</title>
        <authorList>
            <person name="Kidd J.M."/>
            <person name="Pendleton A.L."/>
            <person name="Shen F."/>
            <person name="Emery S."/>
        </authorList>
    </citation>
    <scope>NUCLEOTIDE SEQUENCE [LARGE SCALE GENOMIC DNA]</scope>
    <source>
        <strain evidence="3">Great Dane</strain>
    </source>
</reference>
<dbReference type="AlphaFoldDB" id="A0A8C0SLY4"/>
<reference evidence="3" key="2">
    <citation type="submission" date="2025-08" db="UniProtKB">
        <authorList>
            <consortium name="Ensembl"/>
        </authorList>
    </citation>
    <scope>IDENTIFICATION</scope>
</reference>
<evidence type="ECO:0000256" key="2">
    <source>
        <dbReference type="ARBA" id="ARBA00022525"/>
    </source>
</evidence>
<evidence type="ECO:0000313" key="4">
    <source>
        <dbReference type="Proteomes" id="UP000694542"/>
    </source>
</evidence>
<sequence>MLERKVVLQASKCVPRTFSATLGDNQTFRYNYQCCQEELCSQGDFQVPQESSVPNGIKCPACYNVYDVSCDPVLLACTGTETKHVEVIGIDSPIFMIFAMGCATETANLRNINILNNIKILPTVQNKAMEIPTDVHHLINLDWSLLAQSLL</sequence>
<comment type="subcellular location">
    <subcellularLocation>
        <location evidence="1">Secreted</location>
    </subcellularLocation>
</comment>
<dbReference type="PANTHER" id="PTHR20914">
    <property type="entry name" value="LY6/PLAUR DOMAIN-CONTAINING PROTEIN 8"/>
    <property type="match status" value="1"/>
</dbReference>
<name>A0A8C0SLY4_CANLF</name>
<dbReference type="PANTHER" id="PTHR20914:SF8">
    <property type="entry name" value="GENE 12253-RELATED"/>
    <property type="match status" value="1"/>
</dbReference>
<dbReference type="GO" id="GO:0005576">
    <property type="term" value="C:extracellular region"/>
    <property type="evidence" value="ECO:0007669"/>
    <property type="project" value="UniProtKB-SubCell"/>
</dbReference>
<dbReference type="Proteomes" id="UP000694542">
    <property type="component" value="Chromosome 16"/>
</dbReference>